<organism evidence="2 3">
    <name type="scientific">Pachysolen tannophilus NRRL Y-2460</name>
    <dbReference type="NCBI Taxonomy" id="669874"/>
    <lineage>
        <taxon>Eukaryota</taxon>
        <taxon>Fungi</taxon>
        <taxon>Dikarya</taxon>
        <taxon>Ascomycota</taxon>
        <taxon>Saccharomycotina</taxon>
        <taxon>Pichiomycetes</taxon>
        <taxon>Pachysolenaceae</taxon>
        <taxon>Pachysolen</taxon>
    </lineage>
</organism>
<name>A0A1E4TS20_PACTA</name>
<dbReference type="Pfam" id="PF08580">
    <property type="entry name" value="KAR9"/>
    <property type="match status" value="1"/>
</dbReference>
<feature type="region of interest" description="Disordered" evidence="1">
    <location>
        <begin position="636"/>
        <end position="755"/>
    </location>
</feature>
<dbReference type="GO" id="GO:0051293">
    <property type="term" value="P:establishment of spindle localization"/>
    <property type="evidence" value="ECO:0007669"/>
    <property type="project" value="TreeGrafter"/>
</dbReference>
<feature type="compositionally biased region" description="Polar residues" evidence="1">
    <location>
        <begin position="687"/>
        <end position="707"/>
    </location>
</feature>
<dbReference type="PANTHER" id="PTHR37271:SF1">
    <property type="entry name" value="KARYOGAMY PROTEIN KAR9"/>
    <property type="match status" value="1"/>
</dbReference>
<dbReference type="InterPro" id="IPR013889">
    <property type="entry name" value="Karyogamy_KAR9"/>
</dbReference>
<proteinExistence type="predicted"/>
<gene>
    <name evidence="2" type="ORF">PACTADRAFT_50439</name>
</gene>
<dbReference type="GO" id="GO:0030473">
    <property type="term" value="P:nuclear migration along microtubule"/>
    <property type="evidence" value="ECO:0007669"/>
    <property type="project" value="TreeGrafter"/>
</dbReference>
<accession>A0A1E4TS20</accession>
<dbReference type="AlphaFoldDB" id="A0A1E4TS20"/>
<evidence type="ECO:0008006" key="4">
    <source>
        <dbReference type="Google" id="ProtNLM"/>
    </source>
</evidence>
<evidence type="ECO:0000256" key="1">
    <source>
        <dbReference type="SAM" id="MobiDB-lite"/>
    </source>
</evidence>
<sequence>MDTGDNAILLSDILKSSYRFSFFQELINLKQLEQTTSEYLLSYDLLKIESTILDIIKYFESLIEIFHDIDEATIDDKNSIDWIYEGRVEIMEIHRNLESIDDIISQLLVLIENKLVEFKSDDDDENENNNNKKLMKMLDNFEIISELSLRVKKYSIFYKKRMDISIQFKELDSQVIDSIDQEIENCLKKAFRIHEIRMSSPSRKIENLDLENLIKKLQLIKKKTFFKIPTFNEIDESLSNQFLELQEKVSPINASITFIPEALANFSIASKDIYPDSDEILLEKYNSLKEKLLFLNQDLKDLKMELIDQKWNEIFNYLIKEVIFLIKDIKEGLAIEEDQKVSTNDNDSNFKMENSKIWNFKIKTVQKTIDTLKEAILKEKLTQDSIIIEKFDKVSKKWNKLITNINIKDLEQADDNTEFDYITKLNILNSVKKDNADLYEIMPNFFNKANKQQQQQQQKVNNNVTPSKIQRNKNLRTTGTAFIGALNFQPVYIENTPVSSSTNETGSIDAVIQFKDKSLTQSLIDQSFDDSTIIHHQADITDLVSAIENINLDNEAESIPVQELSSPVSIRATSNCLQNNNNLVAISERSRNKKSMIPIAFPKLIREKSLPFKKMEKNSAMSIKNESFEGVFKEPKRISSLPTSQEIHKRPSLIPKPTSSRSSSRLGSSRCSLRSSNSSSSPLSISGAQTPRASTSLSNRSSTNQDFNLNNKKRTSRSSSTLSSRSHNSMRQNLNNITNVTNNSSNSRPSSTTKYSDTTLAISSSALNNNVASIKYKTNKTGSRASYLPQPTPVREIVKRSQSSLAKLGNYETKNSNYFFNNDDEFF</sequence>
<evidence type="ECO:0000313" key="3">
    <source>
        <dbReference type="Proteomes" id="UP000094236"/>
    </source>
</evidence>
<protein>
    <recommendedName>
        <fullName evidence="4">Karyogamy protein</fullName>
    </recommendedName>
</protein>
<evidence type="ECO:0000313" key="2">
    <source>
        <dbReference type="EMBL" id="ODV94561.1"/>
    </source>
</evidence>
<dbReference type="PANTHER" id="PTHR37271">
    <property type="entry name" value="KARYOGAMY PROTEIN KAR9"/>
    <property type="match status" value="1"/>
</dbReference>
<keyword evidence="3" id="KW-1185">Reference proteome</keyword>
<feature type="compositionally biased region" description="Low complexity" evidence="1">
    <location>
        <begin position="717"/>
        <end position="726"/>
    </location>
</feature>
<dbReference type="GO" id="GO:0031578">
    <property type="term" value="P:mitotic spindle orientation checkpoint signaling"/>
    <property type="evidence" value="ECO:0007669"/>
    <property type="project" value="TreeGrafter"/>
</dbReference>
<dbReference type="STRING" id="669874.A0A1E4TS20"/>
<dbReference type="GO" id="GO:0005816">
    <property type="term" value="C:spindle pole body"/>
    <property type="evidence" value="ECO:0007669"/>
    <property type="project" value="TreeGrafter"/>
</dbReference>
<dbReference type="Proteomes" id="UP000094236">
    <property type="component" value="Unassembled WGS sequence"/>
</dbReference>
<reference evidence="3" key="1">
    <citation type="submission" date="2016-05" db="EMBL/GenBank/DDBJ databases">
        <title>Comparative genomics of biotechnologically important yeasts.</title>
        <authorList>
            <consortium name="DOE Joint Genome Institute"/>
            <person name="Riley R."/>
            <person name="Haridas S."/>
            <person name="Wolfe K.H."/>
            <person name="Lopes M.R."/>
            <person name="Hittinger C.T."/>
            <person name="Goker M."/>
            <person name="Salamov A."/>
            <person name="Wisecaver J."/>
            <person name="Long T.M."/>
            <person name="Aerts A.L."/>
            <person name="Barry K."/>
            <person name="Choi C."/>
            <person name="Clum A."/>
            <person name="Coughlan A.Y."/>
            <person name="Deshpande S."/>
            <person name="Douglass A.P."/>
            <person name="Hanson S.J."/>
            <person name="Klenk H.-P."/>
            <person name="Labutti K."/>
            <person name="Lapidus A."/>
            <person name="Lindquist E."/>
            <person name="Lipzen A."/>
            <person name="Meier-Kolthoff J.P."/>
            <person name="Ohm R.A."/>
            <person name="Otillar R.P."/>
            <person name="Pangilinan J."/>
            <person name="Peng Y."/>
            <person name="Rokas A."/>
            <person name="Rosa C.A."/>
            <person name="Scheuner C."/>
            <person name="Sibirny A.A."/>
            <person name="Slot J.C."/>
            <person name="Stielow J.B."/>
            <person name="Sun H."/>
            <person name="Kurtzman C.P."/>
            <person name="Blackwell M."/>
            <person name="Grigoriev I.V."/>
            <person name="Jeffries T.W."/>
        </authorList>
    </citation>
    <scope>NUCLEOTIDE SEQUENCE [LARGE SCALE GENOMIC DNA]</scope>
    <source>
        <strain evidence="3">NRRL Y-2460</strain>
    </source>
</reference>
<dbReference type="OrthoDB" id="5559380at2759"/>
<dbReference type="EMBL" id="KV454015">
    <property type="protein sequence ID" value="ODV94561.1"/>
    <property type="molecule type" value="Genomic_DNA"/>
</dbReference>
<dbReference type="GO" id="GO:0043332">
    <property type="term" value="C:mating projection tip"/>
    <property type="evidence" value="ECO:0007669"/>
    <property type="project" value="TreeGrafter"/>
</dbReference>
<dbReference type="GO" id="GO:0005938">
    <property type="term" value="C:cell cortex"/>
    <property type="evidence" value="ECO:0007669"/>
    <property type="project" value="TreeGrafter"/>
</dbReference>
<feature type="compositionally biased region" description="Low complexity" evidence="1">
    <location>
        <begin position="733"/>
        <end position="755"/>
    </location>
</feature>
<feature type="compositionally biased region" description="Low complexity" evidence="1">
    <location>
        <begin position="659"/>
        <end position="686"/>
    </location>
</feature>